<name>A0AAG5D163_ANOAO</name>
<dbReference type="GO" id="GO:0042795">
    <property type="term" value="P:snRNA transcription by RNA polymerase II"/>
    <property type="evidence" value="ECO:0007669"/>
    <property type="project" value="TreeGrafter"/>
</dbReference>
<sequence>MVSRLSSGFREDCFKFLNDFSKLGSPSFQTFCQEWKRTNFQYVFCGRNSAAELVEYTSEILYIVKQFFFCCQIPLERIGAFYLLHTLYFKQPMHLFCKIRITLSDWCAMKEFIKKPYNGYELPQMTAILWKLFVAEAFQFVQEELETGFDNFFHKNLYNRFDHDTQESFKPYRHLEKQIQTMQGPNGIIKALEILEMGYNEMKEALDDCEASSPDAIVGDKIPQSTLMESLRKDVDSLLAAMGTSTAPATSSEIGTSLIIGESDQHAIGSKRYSLRRNAYKRKVKQRKLQIAGQEIAQSDSSDGLEDSSSAPEKCRSRSQPDADDSESRGFRAIRRNKTCISDDDDDDDEELL</sequence>
<feature type="compositionally biased region" description="Basic and acidic residues" evidence="1">
    <location>
        <begin position="313"/>
        <end position="330"/>
    </location>
</feature>
<organism evidence="2 3">
    <name type="scientific">Anopheles atroparvus</name>
    <name type="common">European mosquito</name>
    <dbReference type="NCBI Taxonomy" id="41427"/>
    <lineage>
        <taxon>Eukaryota</taxon>
        <taxon>Metazoa</taxon>
        <taxon>Ecdysozoa</taxon>
        <taxon>Arthropoda</taxon>
        <taxon>Hexapoda</taxon>
        <taxon>Insecta</taxon>
        <taxon>Pterygota</taxon>
        <taxon>Neoptera</taxon>
        <taxon>Endopterygota</taxon>
        <taxon>Diptera</taxon>
        <taxon>Nematocera</taxon>
        <taxon>Culicoidea</taxon>
        <taxon>Culicidae</taxon>
        <taxon>Anophelinae</taxon>
        <taxon>Anopheles</taxon>
    </lineage>
</organism>
<dbReference type="AlphaFoldDB" id="A0AAG5D163"/>
<feature type="compositionally biased region" description="Acidic residues" evidence="1">
    <location>
        <begin position="342"/>
        <end position="353"/>
    </location>
</feature>
<dbReference type="Proteomes" id="UP000075880">
    <property type="component" value="Unassembled WGS sequence"/>
</dbReference>
<dbReference type="InterPro" id="IPR019188">
    <property type="entry name" value="SNAPC1"/>
</dbReference>
<proteinExistence type="predicted"/>
<feature type="region of interest" description="Disordered" evidence="1">
    <location>
        <begin position="290"/>
        <end position="353"/>
    </location>
</feature>
<dbReference type="GO" id="GO:0042796">
    <property type="term" value="P:snRNA transcription by RNA polymerase III"/>
    <property type="evidence" value="ECO:0007669"/>
    <property type="project" value="TreeGrafter"/>
</dbReference>
<dbReference type="GO" id="GO:0019185">
    <property type="term" value="C:snRNA-activating protein complex"/>
    <property type="evidence" value="ECO:0007669"/>
    <property type="project" value="TreeGrafter"/>
</dbReference>
<evidence type="ECO:0000313" key="3">
    <source>
        <dbReference type="Proteomes" id="UP000075880"/>
    </source>
</evidence>
<evidence type="ECO:0000313" key="2">
    <source>
        <dbReference type="EnsemblMetazoa" id="ENSAATROPP004891"/>
    </source>
</evidence>
<dbReference type="Pfam" id="PF09808">
    <property type="entry name" value="SNAPC1"/>
    <property type="match status" value="1"/>
</dbReference>
<accession>A0AAG5D163</accession>
<feature type="compositionally biased region" description="Low complexity" evidence="1">
    <location>
        <begin position="299"/>
        <end position="310"/>
    </location>
</feature>
<dbReference type="GO" id="GO:0043565">
    <property type="term" value="F:sequence-specific DNA binding"/>
    <property type="evidence" value="ECO:0007669"/>
    <property type="project" value="TreeGrafter"/>
</dbReference>
<evidence type="ECO:0008006" key="4">
    <source>
        <dbReference type="Google" id="ProtNLM"/>
    </source>
</evidence>
<evidence type="ECO:0000256" key="1">
    <source>
        <dbReference type="SAM" id="MobiDB-lite"/>
    </source>
</evidence>
<dbReference type="EnsemblMetazoa" id="ENSAATROPT005247">
    <property type="protein sequence ID" value="ENSAATROPP004891"/>
    <property type="gene ID" value="ENSAATROPG004211"/>
</dbReference>
<reference evidence="2" key="1">
    <citation type="submission" date="2024-04" db="UniProtKB">
        <authorList>
            <consortium name="EnsemblMetazoa"/>
        </authorList>
    </citation>
    <scope>IDENTIFICATION</scope>
    <source>
        <strain evidence="2">EBRO</strain>
    </source>
</reference>
<keyword evidence="3" id="KW-1185">Reference proteome</keyword>
<protein>
    <recommendedName>
        <fullName evidence="4">snRNA-activating protein complex subunit 1</fullName>
    </recommendedName>
</protein>
<dbReference type="PANTHER" id="PTHR15131:SF3">
    <property type="entry name" value="SNRNA-ACTIVATING PROTEIN COMPLEX SUBUNIT 1"/>
    <property type="match status" value="1"/>
</dbReference>
<dbReference type="PANTHER" id="PTHR15131">
    <property type="entry name" value="SMALL NUCLEAR RNA ACTIVATING COMPLEX, POLYPEPTIDE 1"/>
    <property type="match status" value="1"/>
</dbReference>